<dbReference type="GeneID" id="37021421"/>
<dbReference type="Pfam" id="PF13862">
    <property type="entry name" value="BCCIP"/>
    <property type="match status" value="1"/>
</dbReference>
<gene>
    <name evidence="3" type="ORF">FA14DRAFT_162499</name>
</gene>
<keyword evidence="4" id="KW-1185">Reference proteome</keyword>
<evidence type="ECO:0000313" key="3">
    <source>
        <dbReference type="EMBL" id="PWN32340.1"/>
    </source>
</evidence>
<dbReference type="GO" id="GO:0005634">
    <property type="term" value="C:nucleus"/>
    <property type="evidence" value="ECO:0007669"/>
    <property type="project" value="TreeGrafter"/>
</dbReference>
<dbReference type="InterPro" id="IPR025602">
    <property type="entry name" value="BCP1_family"/>
</dbReference>
<dbReference type="EMBL" id="KZ819606">
    <property type="protein sequence ID" value="PWN32340.1"/>
    <property type="molecule type" value="Genomic_DNA"/>
</dbReference>
<dbReference type="STRING" id="1280837.A0A316V494"/>
<sequence length="312" mass="34315">MSTKTKRERNGSISGGEEGEDGYSTSSSYAPSAIDVSFNYVAPTEIDFMALKRLIQQLYHTHSTDLVLGPLSDHIIQLGRQEAGDSAIGTVVKVEDDEDGDPFAFASALDLSNKESEASKTLLAYYNRVLTPSSKAASSISSLLQSSDARVLQIFHERMINMPPQIMPPLYKMLFEEIQSSQQTPTHLLFFSRVFSTEAFSDGEEEEEGPSSRSGNGKQKGKKAKKTKPLNKAITKMSTGASAEEEVGLFHPEDAFIANHALHTFTFRFPAVKDSDDSFNAPMYGRIAIIKNDPQTLQKLLEEMNTAFAIPT</sequence>
<feature type="region of interest" description="Disordered" evidence="2">
    <location>
        <begin position="201"/>
        <end position="229"/>
    </location>
</feature>
<dbReference type="OrthoDB" id="27543at2759"/>
<dbReference type="InParanoid" id="A0A316V494"/>
<dbReference type="AlphaFoldDB" id="A0A316V494"/>
<dbReference type="Proteomes" id="UP000245771">
    <property type="component" value="Unassembled WGS sequence"/>
</dbReference>
<reference evidence="3 4" key="1">
    <citation type="journal article" date="2018" name="Mol. Biol. Evol.">
        <title>Broad Genomic Sampling Reveals a Smut Pathogenic Ancestry of the Fungal Clade Ustilaginomycotina.</title>
        <authorList>
            <person name="Kijpornyongpan T."/>
            <person name="Mondo S.J."/>
            <person name="Barry K."/>
            <person name="Sandor L."/>
            <person name="Lee J."/>
            <person name="Lipzen A."/>
            <person name="Pangilinan J."/>
            <person name="LaButti K."/>
            <person name="Hainaut M."/>
            <person name="Henrissat B."/>
            <person name="Grigoriev I.V."/>
            <person name="Spatafora J.W."/>
            <person name="Aime M.C."/>
        </authorList>
    </citation>
    <scope>NUCLEOTIDE SEQUENCE [LARGE SCALE GENOMIC DNA]</scope>
    <source>
        <strain evidence="3 4">MCA 3882</strain>
    </source>
</reference>
<evidence type="ECO:0008006" key="5">
    <source>
        <dbReference type="Google" id="ProtNLM"/>
    </source>
</evidence>
<dbReference type="PANTHER" id="PTHR13261">
    <property type="entry name" value="BRCA2 AND CDKN1A INTERACTING PROTEIN"/>
    <property type="match status" value="1"/>
</dbReference>
<dbReference type="PANTHER" id="PTHR13261:SF0">
    <property type="entry name" value="BRCA2 AND CDKN1A-INTERACTING PROTEIN"/>
    <property type="match status" value="1"/>
</dbReference>
<evidence type="ECO:0000313" key="4">
    <source>
        <dbReference type="Proteomes" id="UP000245771"/>
    </source>
</evidence>
<evidence type="ECO:0000256" key="2">
    <source>
        <dbReference type="SAM" id="MobiDB-lite"/>
    </source>
</evidence>
<organism evidence="3 4">
    <name type="scientific">Meira miltonrushii</name>
    <dbReference type="NCBI Taxonomy" id="1280837"/>
    <lineage>
        <taxon>Eukaryota</taxon>
        <taxon>Fungi</taxon>
        <taxon>Dikarya</taxon>
        <taxon>Basidiomycota</taxon>
        <taxon>Ustilaginomycotina</taxon>
        <taxon>Exobasidiomycetes</taxon>
        <taxon>Exobasidiales</taxon>
        <taxon>Brachybasidiaceae</taxon>
        <taxon>Meira</taxon>
    </lineage>
</organism>
<dbReference type="FunCoup" id="A0A316V494">
    <property type="interactions" value="684"/>
</dbReference>
<name>A0A316V494_9BASI</name>
<accession>A0A316V494</accession>
<feature type="compositionally biased region" description="Basic residues" evidence="2">
    <location>
        <begin position="219"/>
        <end position="229"/>
    </location>
</feature>
<protein>
    <recommendedName>
        <fullName evidence="5">Protein BCP1</fullName>
    </recommendedName>
</protein>
<feature type="region of interest" description="Disordered" evidence="2">
    <location>
        <begin position="1"/>
        <end position="26"/>
    </location>
</feature>
<evidence type="ECO:0000256" key="1">
    <source>
        <dbReference type="ARBA" id="ARBA00006781"/>
    </source>
</evidence>
<proteinExistence type="inferred from homology"/>
<dbReference type="RefSeq" id="XP_025352642.1">
    <property type="nucleotide sequence ID" value="XM_025499640.1"/>
</dbReference>
<comment type="similarity">
    <text evidence="1">Belongs to the BCP1 family.</text>
</comment>